<dbReference type="GO" id="GO:0016491">
    <property type="term" value="F:oxidoreductase activity"/>
    <property type="evidence" value="ECO:0007669"/>
    <property type="project" value="UniProtKB-KW"/>
</dbReference>
<dbReference type="InterPro" id="IPR051122">
    <property type="entry name" value="SDR_DHRS6-like"/>
</dbReference>
<comment type="similarity">
    <text evidence="1">Belongs to the short-chain dehydrogenases/reductases (SDR) family.</text>
</comment>
<protein>
    <submittedName>
        <fullName evidence="3">SDR family NAD(P)-dependent oxidoreductase</fullName>
    </submittedName>
</protein>
<dbReference type="AlphaFoldDB" id="A0A6H9YJ95"/>
<keyword evidence="4" id="KW-1185">Reference proteome</keyword>
<dbReference type="CDD" id="cd05233">
    <property type="entry name" value="SDR_c"/>
    <property type="match status" value="1"/>
</dbReference>
<dbReference type="PANTHER" id="PTHR43477">
    <property type="entry name" value="DIHYDROANTICAPSIN 7-DEHYDROGENASE"/>
    <property type="match status" value="1"/>
</dbReference>
<accession>A0A6H9YJ95</accession>
<dbReference type="Gene3D" id="3.40.50.720">
    <property type="entry name" value="NAD(P)-binding Rossmann-like Domain"/>
    <property type="match status" value="1"/>
</dbReference>
<dbReference type="InterPro" id="IPR002347">
    <property type="entry name" value="SDR_fam"/>
</dbReference>
<dbReference type="EMBL" id="WBMT01000016">
    <property type="protein sequence ID" value="KAB2344347.1"/>
    <property type="molecule type" value="Genomic_DNA"/>
</dbReference>
<dbReference type="PANTHER" id="PTHR43477:SF1">
    <property type="entry name" value="DIHYDROANTICAPSIN 7-DEHYDROGENASE"/>
    <property type="match status" value="1"/>
</dbReference>
<dbReference type="RefSeq" id="WP_151565374.1">
    <property type="nucleotide sequence ID" value="NZ_WBMT01000016.1"/>
</dbReference>
<evidence type="ECO:0000256" key="1">
    <source>
        <dbReference type="ARBA" id="ARBA00006484"/>
    </source>
</evidence>
<proteinExistence type="inferred from homology"/>
<name>A0A6H9YJ95_9ACTN</name>
<keyword evidence="2" id="KW-0560">Oxidoreductase</keyword>
<evidence type="ECO:0000313" key="4">
    <source>
        <dbReference type="Proteomes" id="UP000468735"/>
    </source>
</evidence>
<dbReference type="InterPro" id="IPR036291">
    <property type="entry name" value="NAD(P)-bd_dom_sf"/>
</dbReference>
<evidence type="ECO:0000256" key="2">
    <source>
        <dbReference type="ARBA" id="ARBA00023002"/>
    </source>
</evidence>
<dbReference type="Proteomes" id="UP000468735">
    <property type="component" value="Unassembled WGS sequence"/>
</dbReference>
<dbReference type="OrthoDB" id="4773823at2"/>
<evidence type="ECO:0000313" key="3">
    <source>
        <dbReference type="EMBL" id="KAB2344347.1"/>
    </source>
</evidence>
<dbReference type="PRINTS" id="PR00081">
    <property type="entry name" value="GDHRDH"/>
</dbReference>
<sequence>MTSPSSAEPFSDPSGERVIVVAGSGGPAGHAVVRALAASGARVVAADRVPQEWDDERISPVVVDLLDAGATRAWADAVAAEHGRVDGLVHLVGGWRGGTPFAETDLADWAFLHDLLVRTLQHTTLAFHEHLSRSPRGRVVIVSQHAAQRPAQDMAAYSTAKAAAEAWILAQADAFTGTAAATILVVKALLTDAMLKANPDDSFPGFTHVDDLAQAIADLWNRPADQLNGRRLDLSHS</sequence>
<comment type="caution">
    <text evidence="3">The sequence shown here is derived from an EMBL/GenBank/DDBJ whole genome shotgun (WGS) entry which is preliminary data.</text>
</comment>
<dbReference type="Pfam" id="PF00106">
    <property type="entry name" value="adh_short"/>
    <property type="match status" value="1"/>
</dbReference>
<dbReference type="SUPFAM" id="SSF51735">
    <property type="entry name" value="NAD(P)-binding Rossmann-fold domains"/>
    <property type="match status" value="1"/>
</dbReference>
<gene>
    <name evidence="3" type="ORF">F8566_30865</name>
</gene>
<organism evidence="3 4">
    <name type="scientific">Actinomadura rudentiformis</name>
    <dbReference type="NCBI Taxonomy" id="359158"/>
    <lineage>
        <taxon>Bacteria</taxon>
        <taxon>Bacillati</taxon>
        <taxon>Actinomycetota</taxon>
        <taxon>Actinomycetes</taxon>
        <taxon>Streptosporangiales</taxon>
        <taxon>Thermomonosporaceae</taxon>
        <taxon>Actinomadura</taxon>
    </lineage>
</organism>
<reference evidence="3 4" key="1">
    <citation type="submission" date="2019-09" db="EMBL/GenBank/DDBJ databases">
        <title>Actinomadura physcomitrii sp. nov., a novel actinomycete isolated from moss [Physcomitrium sphaericum (Ludw) Fuernr].</title>
        <authorList>
            <person name="Zhuang X."/>
            <person name="Liu C."/>
        </authorList>
    </citation>
    <scope>NUCLEOTIDE SEQUENCE [LARGE SCALE GENOMIC DNA]</scope>
    <source>
        <strain evidence="3 4">HMC1</strain>
    </source>
</reference>